<dbReference type="RefSeq" id="XP_068365516.1">
    <property type="nucleotide sequence ID" value="XM_068499840.1"/>
</dbReference>
<reference evidence="2" key="1">
    <citation type="submission" date="2016-10" db="EMBL/GenBank/DDBJ databases">
        <authorList>
            <person name="Benchimol M."/>
            <person name="Almeida L.G."/>
            <person name="Vasconcelos A.T."/>
            <person name="Perreira-Neves A."/>
            <person name="Rosa I.A."/>
            <person name="Tasca T."/>
            <person name="Bogo M.R."/>
            <person name="de Souza W."/>
        </authorList>
    </citation>
    <scope>NUCLEOTIDE SEQUENCE [LARGE SCALE GENOMIC DNA]</scope>
    <source>
        <strain evidence="2">K</strain>
    </source>
</reference>
<dbReference type="Gene3D" id="2.60.40.640">
    <property type="match status" value="2"/>
</dbReference>
<dbReference type="OrthoDB" id="10654796at2759"/>
<evidence type="ECO:0008006" key="4">
    <source>
        <dbReference type="Google" id="ProtNLM"/>
    </source>
</evidence>
<dbReference type="InterPro" id="IPR028934">
    <property type="entry name" value="Vps26-related"/>
</dbReference>
<dbReference type="GeneID" id="94834544"/>
<dbReference type="VEuPathDB" id="TrichDB:TRFO_17873"/>
<evidence type="ECO:0000256" key="1">
    <source>
        <dbReference type="ARBA" id="ARBA00009100"/>
    </source>
</evidence>
<comment type="caution">
    <text evidence="2">The sequence shown here is derived from an EMBL/GenBank/DDBJ whole genome shotgun (WGS) entry which is preliminary data.</text>
</comment>
<dbReference type="EMBL" id="MLAK01000565">
    <property type="protein sequence ID" value="OHT12380.1"/>
    <property type="molecule type" value="Genomic_DNA"/>
</dbReference>
<accession>A0A1J4KRE1</accession>
<dbReference type="InterPro" id="IPR014756">
    <property type="entry name" value="Ig_E-set"/>
</dbReference>
<evidence type="ECO:0000313" key="3">
    <source>
        <dbReference type="Proteomes" id="UP000179807"/>
    </source>
</evidence>
<sequence>MATIQITVNNIPQNDRYLKYLKDSPQEIFLPGDSISGSCTITAQKSGKFKHKGITVRLIGRFISNDTIQSEFSVQEMKISQSASIDKTYKADFTFEKPRIQFPSFHGCKMALTYHVVVEVKQITIFPTLYQYYEIVFLQPIKRTQQVPPISINVSQPPLHFNITTSKGIYSTDEMISGEIAFSNAQQIGLQKVALYIILIEKMKEKKEIKTEETPILKYELIDGTPKPGSKIPFRIRLTPYCFWTFKNNQTSLLNVSFRIDVHAQRDGNNNCIAQHPIHIYQRELA</sequence>
<evidence type="ECO:0000313" key="2">
    <source>
        <dbReference type="EMBL" id="OHT12380.1"/>
    </source>
</evidence>
<dbReference type="Proteomes" id="UP000179807">
    <property type="component" value="Unassembled WGS sequence"/>
</dbReference>
<dbReference type="PANTHER" id="PTHR12233">
    <property type="entry name" value="VACUOLAR PROTEIN SORTING 26 RELATED"/>
    <property type="match status" value="1"/>
</dbReference>
<organism evidence="2 3">
    <name type="scientific">Tritrichomonas foetus</name>
    <dbReference type="NCBI Taxonomy" id="1144522"/>
    <lineage>
        <taxon>Eukaryota</taxon>
        <taxon>Metamonada</taxon>
        <taxon>Parabasalia</taxon>
        <taxon>Tritrichomonadida</taxon>
        <taxon>Tritrichomonadidae</taxon>
        <taxon>Tritrichomonas</taxon>
    </lineage>
</organism>
<name>A0A1J4KRE1_9EUKA</name>
<keyword evidence="3" id="KW-1185">Reference proteome</keyword>
<dbReference type="AlphaFoldDB" id="A0A1J4KRE1"/>
<gene>
    <name evidence="2" type="ORF">TRFO_17873</name>
</gene>
<dbReference type="Pfam" id="PF03643">
    <property type="entry name" value="Vps26"/>
    <property type="match status" value="1"/>
</dbReference>
<comment type="similarity">
    <text evidence="1">Belongs to the VPS26 family.</text>
</comment>
<dbReference type="SUPFAM" id="SSF81296">
    <property type="entry name" value="E set domains"/>
    <property type="match status" value="1"/>
</dbReference>
<dbReference type="GO" id="GO:0006886">
    <property type="term" value="P:intracellular protein transport"/>
    <property type="evidence" value="ECO:0007669"/>
    <property type="project" value="InterPro"/>
</dbReference>
<dbReference type="InterPro" id="IPR014752">
    <property type="entry name" value="Arrestin-like_C"/>
</dbReference>
<protein>
    <recommendedName>
        <fullName evidence="4">Arrestin-like N-terminal domain-containing protein</fullName>
    </recommendedName>
</protein>
<proteinExistence type="inferred from homology"/>